<name>A0A1F5SEQ1_9BACT</name>
<sequence length="112" mass="13038">METNNWPLKKEMSRKAKFFVLWGGAFVASVIVYFIELVTGYSNFSIREILWLFFQTILRNIDICLISALIPATIASLIKINNKKIQIALQITVILIFSYFLFKFIRALYGTY</sequence>
<protein>
    <submittedName>
        <fullName evidence="2">Uncharacterized protein</fullName>
    </submittedName>
</protein>
<feature type="transmembrane region" description="Helical" evidence="1">
    <location>
        <begin position="18"/>
        <end position="37"/>
    </location>
</feature>
<feature type="transmembrane region" description="Helical" evidence="1">
    <location>
        <begin position="87"/>
        <end position="109"/>
    </location>
</feature>
<keyword evidence="1" id="KW-0472">Membrane</keyword>
<dbReference type="Proteomes" id="UP000178367">
    <property type="component" value="Unassembled WGS sequence"/>
</dbReference>
<comment type="caution">
    <text evidence="2">The sequence shown here is derived from an EMBL/GenBank/DDBJ whole genome shotgun (WGS) entry which is preliminary data.</text>
</comment>
<keyword evidence="1" id="KW-1133">Transmembrane helix</keyword>
<organism evidence="2 3">
    <name type="scientific">Candidatus Falkowbacteria bacterium RIFOXYA2_FULL_47_19</name>
    <dbReference type="NCBI Taxonomy" id="1797994"/>
    <lineage>
        <taxon>Bacteria</taxon>
        <taxon>Candidatus Falkowiibacteriota</taxon>
    </lineage>
</organism>
<evidence type="ECO:0000313" key="2">
    <source>
        <dbReference type="EMBL" id="OGF25184.1"/>
    </source>
</evidence>
<gene>
    <name evidence="2" type="ORF">A2227_07645</name>
</gene>
<dbReference type="EMBL" id="MFGB01000023">
    <property type="protein sequence ID" value="OGF25184.1"/>
    <property type="molecule type" value="Genomic_DNA"/>
</dbReference>
<keyword evidence="1" id="KW-0812">Transmembrane</keyword>
<proteinExistence type="predicted"/>
<dbReference type="AlphaFoldDB" id="A0A1F5SEQ1"/>
<reference evidence="2 3" key="1">
    <citation type="journal article" date="2016" name="Nat. Commun.">
        <title>Thousands of microbial genomes shed light on interconnected biogeochemical processes in an aquifer system.</title>
        <authorList>
            <person name="Anantharaman K."/>
            <person name="Brown C.T."/>
            <person name="Hug L.A."/>
            <person name="Sharon I."/>
            <person name="Castelle C.J."/>
            <person name="Probst A.J."/>
            <person name="Thomas B.C."/>
            <person name="Singh A."/>
            <person name="Wilkins M.J."/>
            <person name="Karaoz U."/>
            <person name="Brodie E.L."/>
            <person name="Williams K.H."/>
            <person name="Hubbard S.S."/>
            <person name="Banfield J.F."/>
        </authorList>
    </citation>
    <scope>NUCLEOTIDE SEQUENCE [LARGE SCALE GENOMIC DNA]</scope>
</reference>
<evidence type="ECO:0000256" key="1">
    <source>
        <dbReference type="SAM" id="Phobius"/>
    </source>
</evidence>
<evidence type="ECO:0000313" key="3">
    <source>
        <dbReference type="Proteomes" id="UP000178367"/>
    </source>
</evidence>
<feature type="transmembrane region" description="Helical" evidence="1">
    <location>
        <begin position="49"/>
        <end position="75"/>
    </location>
</feature>
<accession>A0A1F5SEQ1</accession>